<dbReference type="EMBL" id="MTAO01000007">
    <property type="protein sequence ID" value="POE26210.1"/>
    <property type="molecule type" value="Genomic_DNA"/>
</dbReference>
<reference evidence="1 3" key="1">
    <citation type="submission" date="2014-08" db="EMBL/GenBank/DDBJ databases">
        <title>Genome sequences of NCPPB Pectobacterium isolates.</title>
        <authorList>
            <person name="Glover R.H."/>
            <person name="Sapp M."/>
            <person name="Elphinstone J."/>
        </authorList>
    </citation>
    <scope>NUCLEOTIDE SEQUENCE [LARGE SCALE GENOMIC DNA]</scope>
    <source>
        <strain evidence="1 3">NCPPB3841</strain>
    </source>
</reference>
<proteinExistence type="predicted"/>
<sequence>MQSYLVLQKNSNTTHMESLDICFKGDVVNRYNFSQRKVRFFIDYWIELILKIPSLICTIEI</sequence>
<dbReference type="AlphaFoldDB" id="A0ABD6VPL3"/>
<organism evidence="2 4">
    <name type="scientific">Pectobacterium odoriferum</name>
    <dbReference type="NCBI Taxonomy" id="78398"/>
    <lineage>
        <taxon>Bacteria</taxon>
        <taxon>Pseudomonadati</taxon>
        <taxon>Pseudomonadota</taxon>
        <taxon>Gammaproteobacteria</taxon>
        <taxon>Enterobacterales</taxon>
        <taxon>Pectobacteriaceae</taxon>
        <taxon>Pectobacterium</taxon>
    </lineage>
</organism>
<evidence type="ECO:0000313" key="4">
    <source>
        <dbReference type="Proteomes" id="UP000237274"/>
    </source>
</evidence>
<dbReference type="KEGG" id="pcv:BCS7_11460"/>
<evidence type="ECO:0000313" key="2">
    <source>
        <dbReference type="EMBL" id="POE26210.1"/>
    </source>
</evidence>
<keyword evidence="3" id="KW-1185">Reference proteome</keyword>
<dbReference type="Proteomes" id="UP000237274">
    <property type="component" value="Unassembled WGS sequence"/>
</dbReference>
<accession>A0ABD6VPL3</accession>
<evidence type="ECO:0000313" key="3">
    <source>
        <dbReference type="Proteomes" id="UP000029447"/>
    </source>
</evidence>
<protein>
    <submittedName>
        <fullName evidence="2">Uncharacterized protein</fullName>
    </submittedName>
</protein>
<gene>
    <name evidence="2" type="ORF">BV926_12480</name>
    <name evidence="1" type="ORF">KU75_18735</name>
</gene>
<dbReference type="EMBL" id="JQOF01000018">
    <property type="protein sequence ID" value="KGA40156.1"/>
    <property type="molecule type" value="Genomic_DNA"/>
</dbReference>
<reference evidence="2 4" key="2">
    <citation type="submission" date="2017-01" db="EMBL/GenBank/DDBJ databases">
        <title>Comparative Genomics of 38 Pectobacterium strains comprising three species revealed the characteristics of Pectobacterium carotovorum.</title>
        <authorList>
            <person name="Xie H."/>
            <person name="Ma Y."/>
            <person name="Li X."/>
        </authorList>
    </citation>
    <scope>NUCLEOTIDE SEQUENCE [LARGE SCALE GENOMIC DNA]</scope>
    <source>
        <strain evidence="2 4">Q142</strain>
    </source>
</reference>
<evidence type="ECO:0000313" key="1">
    <source>
        <dbReference type="EMBL" id="KGA40156.1"/>
    </source>
</evidence>
<comment type="caution">
    <text evidence="2">The sequence shown here is derived from an EMBL/GenBank/DDBJ whole genome shotgun (WGS) entry which is preliminary data.</text>
</comment>
<name>A0ABD6VPL3_9GAMM</name>
<dbReference type="Proteomes" id="UP000029447">
    <property type="component" value="Unassembled WGS sequence"/>
</dbReference>